<evidence type="ECO:0000313" key="5">
    <source>
        <dbReference type="EMBL" id="KAJ2780570.1"/>
    </source>
</evidence>
<dbReference type="InterPro" id="IPR011004">
    <property type="entry name" value="Trimer_LpxA-like_sf"/>
</dbReference>
<evidence type="ECO:0000256" key="3">
    <source>
        <dbReference type="ARBA" id="ARBA00023315"/>
    </source>
</evidence>
<dbReference type="PROSITE" id="PS00101">
    <property type="entry name" value="HEXAPEP_TRANSFERASES"/>
    <property type="match status" value="1"/>
</dbReference>
<dbReference type="InterPro" id="IPR051159">
    <property type="entry name" value="Hexapeptide_acetyltransf"/>
</dbReference>
<accession>A0A9W8LHS3</accession>
<dbReference type="GO" id="GO:0016407">
    <property type="term" value="F:acetyltransferase activity"/>
    <property type="evidence" value="ECO:0007669"/>
    <property type="project" value="InterPro"/>
</dbReference>
<evidence type="ECO:0000259" key="4">
    <source>
        <dbReference type="SMART" id="SM01266"/>
    </source>
</evidence>
<evidence type="ECO:0000256" key="2">
    <source>
        <dbReference type="ARBA" id="ARBA00022679"/>
    </source>
</evidence>
<comment type="caution">
    <text evidence="5">The sequence shown here is derived from an EMBL/GenBank/DDBJ whole genome shotgun (WGS) entry which is preliminary data.</text>
</comment>
<comment type="similarity">
    <text evidence="1">Belongs to the transferase hexapeptide repeat family.</text>
</comment>
<dbReference type="InterPro" id="IPR018357">
    <property type="entry name" value="Hexapep_transf_CS"/>
</dbReference>
<evidence type="ECO:0000313" key="6">
    <source>
        <dbReference type="Proteomes" id="UP001140172"/>
    </source>
</evidence>
<keyword evidence="3" id="KW-0012">Acyltransferase</keyword>
<protein>
    <recommendedName>
        <fullName evidence="4">Maltose/galactoside acetyltransferase domain-containing protein</fullName>
    </recommendedName>
</protein>
<dbReference type="SUPFAM" id="SSF51161">
    <property type="entry name" value="Trimeric LpxA-like enzymes"/>
    <property type="match status" value="1"/>
</dbReference>
<dbReference type="InterPro" id="IPR001451">
    <property type="entry name" value="Hexapep"/>
</dbReference>
<dbReference type="PANTHER" id="PTHR23416:SF23">
    <property type="entry name" value="ACETYLTRANSFERASE C18B11.09C-RELATED"/>
    <property type="match status" value="1"/>
</dbReference>
<dbReference type="Gene3D" id="2.160.10.10">
    <property type="entry name" value="Hexapeptide repeat proteins"/>
    <property type="match status" value="1"/>
</dbReference>
<dbReference type="CDD" id="cd03357">
    <property type="entry name" value="LbH_MAT_GAT"/>
    <property type="match status" value="1"/>
</dbReference>
<dbReference type="FunFam" id="2.160.10.10:FF:000025">
    <property type="entry name" value="Hexapeptide-repeat containing-acetyltransferase"/>
    <property type="match status" value="1"/>
</dbReference>
<dbReference type="OrthoDB" id="25818at2759"/>
<dbReference type="AlphaFoldDB" id="A0A9W8LHS3"/>
<dbReference type="Pfam" id="PF00132">
    <property type="entry name" value="Hexapep"/>
    <property type="match status" value="1"/>
</dbReference>
<dbReference type="GO" id="GO:0008374">
    <property type="term" value="F:O-acyltransferase activity"/>
    <property type="evidence" value="ECO:0007669"/>
    <property type="project" value="TreeGrafter"/>
</dbReference>
<dbReference type="SMART" id="SM01266">
    <property type="entry name" value="Mac"/>
    <property type="match status" value="1"/>
</dbReference>
<evidence type="ECO:0000256" key="1">
    <source>
        <dbReference type="ARBA" id="ARBA00007274"/>
    </source>
</evidence>
<sequence length="195" mass="20970">MADTTAAHDESYYAEEKKMLASERYFGMDPYLSKLRFDAQQKVAVLGKTRNDPPAFAQAIHNLLGTVGDDKAIIESPVYFDYGCNTHVGKRFYMNAMCVILDCARVDIGDDALIGPHVQIYTAEHPTDPSVRLEGLESARPVKIGNNVWIGGGAIILAGVTIGNNVTVGAGAVVTKDVPDNVVVVGNPAKIVKHV</sequence>
<dbReference type="EMBL" id="JANBUM010000244">
    <property type="protein sequence ID" value="KAJ2780570.1"/>
    <property type="molecule type" value="Genomic_DNA"/>
</dbReference>
<dbReference type="Proteomes" id="UP001140172">
    <property type="component" value="Unassembled WGS sequence"/>
</dbReference>
<feature type="domain" description="Maltose/galactoside acetyltransferase" evidence="4">
    <location>
        <begin position="16"/>
        <end position="69"/>
    </location>
</feature>
<organism evidence="5 6">
    <name type="scientific">Coemansia interrupta</name>
    <dbReference type="NCBI Taxonomy" id="1126814"/>
    <lineage>
        <taxon>Eukaryota</taxon>
        <taxon>Fungi</taxon>
        <taxon>Fungi incertae sedis</taxon>
        <taxon>Zoopagomycota</taxon>
        <taxon>Kickxellomycotina</taxon>
        <taxon>Kickxellomycetes</taxon>
        <taxon>Kickxellales</taxon>
        <taxon>Kickxellaceae</taxon>
        <taxon>Coemansia</taxon>
    </lineage>
</organism>
<keyword evidence="6" id="KW-1185">Reference proteome</keyword>
<proteinExistence type="inferred from homology"/>
<reference evidence="5" key="1">
    <citation type="submission" date="2022-07" db="EMBL/GenBank/DDBJ databases">
        <title>Phylogenomic reconstructions and comparative analyses of Kickxellomycotina fungi.</title>
        <authorList>
            <person name="Reynolds N.K."/>
            <person name="Stajich J.E."/>
            <person name="Barry K."/>
            <person name="Grigoriev I.V."/>
            <person name="Crous P."/>
            <person name="Smith M.E."/>
        </authorList>
    </citation>
    <scope>NUCLEOTIDE SEQUENCE</scope>
    <source>
        <strain evidence="5">BCRC 34489</strain>
    </source>
</reference>
<dbReference type="InterPro" id="IPR024688">
    <property type="entry name" value="Mac_dom"/>
</dbReference>
<dbReference type="PANTHER" id="PTHR23416">
    <property type="entry name" value="SIALIC ACID SYNTHASE-RELATED"/>
    <property type="match status" value="1"/>
</dbReference>
<keyword evidence="2" id="KW-0808">Transferase</keyword>
<gene>
    <name evidence="5" type="ORF">GGI15_003495</name>
</gene>
<name>A0A9W8LHS3_9FUNG</name>